<dbReference type="Proteomes" id="UP000183760">
    <property type="component" value="Unassembled WGS sequence"/>
</dbReference>
<protein>
    <submittedName>
        <fullName evidence="2">Fn3 associated</fullName>
    </submittedName>
</protein>
<dbReference type="Pfam" id="PF08757">
    <property type="entry name" value="CotH"/>
    <property type="match status" value="1"/>
</dbReference>
<organism evidence="2 3">
    <name type="scientific">Myxococcus fulvus</name>
    <dbReference type="NCBI Taxonomy" id="33"/>
    <lineage>
        <taxon>Bacteria</taxon>
        <taxon>Pseudomonadati</taxon>
        <taxon>Myxococcota</taxon>
        <taxon>Myxococcia</taxon>
        <taxon>Myxococcales</taxon>
        <taxon>Cystobacterineae</taxon>
        <taxon>Myxococcaceae</taxon>
        <taxon>Myxococcus</taxon>
    </lineage>
</organism>
<comment type="caution">
    <text evidence="2">The sequence shown here is derived from an EMBL/GenBank/DDBJ whole genome shotgun (WGS) entry which is preliminary data.</text>
</comment>
<accession>A0ABY1CMD4</accession>
<dbReference type="EMBL" id="FOIB01000006">
    <property type="protein sequence ID" value="SEU22877.1"/>
    <property type="molecule type" value="Genomic_DNA"/>
</dbReference>
<reference evidence="2 3" key="1">
    <citation type="submission" date="2016-10" db="EMBL/GenBank/DDBJ databases">
        <authorList>
            <person name="Varghese N."/>
            <person name="Submissions S."/>
        </authorList>
    </citation>
    <scope>NUCLEOTIDE SEQUENCE [LARGE SCALE GENOMIC DNA]</scope>
    <source>
        <strain evidence="2 3">DSM 16525</strain>
    </source>
</reference>
<evidence type="ECO:0000313" key="3">
    <source>
        <dbReference type="Proteomes" id="UP000183760"/>
    </source>
</evidence>
<dbReference type="Pfam" id="PF13290">
    <property type="entry name" value="CHB_HEX_C_1"/>
    <property type="match status" value="1"/>
</dbReference>
<keyword evidence="3" id="KW-1185">Reference proteome</keyword>
<dbReference type="RefSeq" id="WP_074956450.1">
    <property type="nucleotide sequence ID" value="NZ_BJXR01000027.1"/>
</dbReference>
<evidence type="ECO:0000259" key="1">
    <source>
        <dbReference type="Pfam" id="PF13290"/>
    </source>
</evidence>
<feature type="domain" description="GH29D-like beta-sandwich" evidence="1">
    <location>
        <begin position="152"/>
        <end position="189"/>
    </location>
</feature>
<dbReference type="InterPro" id="IPR014867">
    <property type="entry name" value="Spore_coat_CotH_CotH2/3/7"/>
</dbReference>
<gene>
    <name evidence="2" type="ORF">SAMN05443572_106458</name>
</gene>
<name>A0ABY1CMD4_MYXFU</name>
<sequence>MNHPSSPEVAEGRVVASVHVPLVLSKPRRSGALAALLFALTACESTPSDKAPGPVVEEEAASPVVTIDAMDNEQHVLRGGFQLDAGVVRVEVYEGSILLGLAVLEDGRWSIPWQPGHESESLEVVAYHDGGTEVRTRLAFQRLGFGTQDSLYAAEALLTLPTSPDTTTRYTLDGSTPGPTSPVYTAPLVLLNRRGQPAPLSLIPTNPAESPEPWRWKPPTAPTTLATVVRVRRFAGETPVDAGQARTYLIGQPRAYTLPVLSLATDAVNFFGDEQGIYVPGRVYAETPGPMQGWGTGNYMQDGKDWERPVHVEWFDAAGATVFAQNAGVRIHGSGSAAMPQKSLRLYAKEEYGPELFQADVFPDHPLREFKRLIVRTSGQDQVGSKLRDCVLQGLLRETSLALQACQPTLVFLDGEYWGLHELRERYDEYYVATHHGLKRKDIVILEGDGILDTGEDADVLPYQELLAYVREHDLSVPEHFAYVAARIDVEDFIDYHIAEVYFGNEDWPDNNVKFWRLRGGEASGDTGPGDGRWRWLLHDLDAAFVGGPEANSLGRLLRDERLGESFVVLFRSLMKSPDFKGLFVSRFQWHLENTFATERVLALLDEAAARLAPEMAEHVARWGYPASVESWQAEVEWMRECARRRPEALQRYLREELGAP</sequence>
<proteinExistence type="predicted"/>
<evidence type="ECO:0000313" key="2">
    <source>
        <dbReference type="EMBL" id="SEU22877.1"/>
    </source>
</evidence>
<dbReference type="InterPro" id="IPR059177">
    <property type="entry name" value="GH29D-like_dom"/>
</dbReference>